<dbReference type="OrthoDB" id="3172795at2"/>
<dbReference type="SUPFAM" id="SSF63817">
    <property type="entry name" value="Sortase"/>
    <property type="match status" value="1"/>
</dbReference>
<dbReference type="EMBL" id="PPTS01000004">
    <property type="protein sequence ID" value="RDB65257.1"/>
    <property type="molecule type" value="Genomic_DNA"/>
</dbReference>
<dbReference type="Pfam" id="PF04203">
    <property type="entry name" value="Sortase"/>
    <property type="match status" value="1"/>
</dbReference>
<evidence type="ECO:0000256" key="1">
    <source>
        <dbReference type="ARBA" id="ARBA00022801"/>
    </source>
</evidence>
<evidence type="ECO:0000313" key="4">
    <source>
        <dbReference type="Proteomes" id="UP000254000"/>
    </source>
</evidence>
<keyword evidence="4" id="KW-1185">Reference proteome</keyword>
<name>A0A369M2V2_9ACTN</name>
<dbReference type="CDD" id="cd05826">
    <property type="entry name" value="Sortase_B"/>
    <property type="match status" value="1"/>
</dbReference>
<feature type="signal peptide" evidence="2">
    <location>
        <begin position="1"/>
        <end position="26"/>
    </location>
</feature>
<dbReference type="AlphaFoldDB" id="A0A369M2V2"/>
<dbReference type="Proteomes" id="UP000254000">
    <property type="component" value="Unassembled WGS sequence"/>
</dbReference>
<dbReference type="GeneID" id="78359615"/>
<keyword evidence="2" id="KW-0732">Signal</keyword>
<sequence length="249" mass="27202">MNDRTKSRIALALAASLISLALAVSASTLILTERASSTSPDPLGTCEEAVQDDGFESIDWDYWLSVNPDIIGWINVPGTGIDYPIVQGNSGDPGYYLYHDAGKRWDYHGVPYLTWECAEGGLLHSPNALVFGHHLQDGTMFSKLGGFIDVAYLDEHTPIQIQTPTEKANLTVLAVDRVNASRETVRLEFDTALDHATWLASVTAASDRNLSSAGFDFDSVENVVTLCTCSYSTWGNERTLIYCAIEMAD</sequence>
<evidence type="ECO:0000313" key="3">
    <source>
        <dbReference type="EMBL" id="RDB65257.1"/>
    </source>
</evidence>
<comment type="caution">
    <text evidence="3">The sequence shown here is derived from an EMBL/GenBank/DDBJ whole genome shotgun (WGS) entry which is preliminary data.</text>
</comment>
<accession>A0A369M2V2</accession>
<dbReference type="Gene3D" id="2.40.260.10">
    <property type="entry name" value="Sortase"/>
    <property type="match status" value="1"/>
</dbReference>
<protein>
    <recommendedName>
        <fullName evidence="5">Class B sortase</fullName>
    </recommendedName>
</protein>
<evidence type="ECO:0008006" key="5">
    <source>
        <dbReference type="Google" id="ProtNLM"/>
    </source>
</evidence>
<organism evidence="3 4">
    <name type="scientific">Gordonibacter pamelaeae</name>
    <dbReference type="NCBI Taxonomy" id="471189"/>
    <lineage>
        <taxon>Bacteria</taxon>
        <taxon>Bacillati</taxon>
        <taxon>Actinomycetota</taxon>
        <taxon>Coriobacteriia</taxon>
        <taxon>Eggerthellales</taxon>
        <taxon>Eggerthellaceae</taxon>
        <taxon>Gordonibacter</taxon>
    </lineage>
</organism>
<proteinExistence type="predicted"/>
<feature type="chain" id="PRO_5016843130" description="Class B sortase" evidence="2">
    <location>
        <begin position="27"/>
        <end position="249"/>
    </location>
</feature>
<dbReference type="InterPro" id="IPR023365">
    <property type="entry name" value="Sortase_dom-sf"/>
</dbReference>
<dbReference type="InterPro" id="IPR009835">
    <property type="entry name" value="SrtB"/>
</dbReference>
<keyword evidence="1" id="KW-0378">Hydrolase</keyword>
<reference evidence="3 4" key="1">
    <citation type="journal article" date="2018" name="Elife">
        <title>Discovery and characterization of a prevalent human gut bacterial enzyme sufficient for the inactivation of a family of plant toxins.</title>
        <authorList>
            <person name="Koppel N."/>
            <person name="Bisanz J.E."/>
            <person name="Pandelia M.E."/>
            <person name="Turnbaugh P.J."/>
            <person name="Balskus E.P."/>
        </authorList>
    </citation>
    <scope>NUCLEOTIDE SEQUENCE [LARGE SCALE GENOMIC DNA]</scope>
    <source>
        <strain evidence="3 4">3C</strain>
    </source>
</reference>
<dbReference type="GO" id="GO:0016787">
    <property type="term" value="F:hydrolase activity"/>
    <property type="evidence" value="ECO:0007669"/>
    <property type="project" value="UniProtKB-KW"/>
</dbReference>
<dbReference type="InterPro" id="IPR005754">
    <property type="entry name" value="Sortase"/>
</dbReference>
<gene>
    <name evidence="3" type="ORF">C1877_07915</name>
</gene>
<dbReference type="RefSeq" id="WP_114568884.1">
    <property type="nucleotide sequence ID" value="NZ_CABMMS010000004.1"/>
</dbReference>
<evidence type="ECO:0000256" key="2">
    <source>
        <dbReference type="SAM" id="SignalP"/>
    </source>
</evidence>